<dbReference type="STRING" id="154538.A0A1M2VML4"/>
<evidence type="ECO:0000256" key="3">
    <source>
        <dbReference type="ARBA" id="ARBA00022750"/>
    </source>
</evidence>
<feature type="domain" description="Peptidase A1" evidence="9">
    <location>
        <begin position="87"/>
        <end position="419"/>
    </location>
</feature>
<evidence type="ECO:0000256" key="6">
    <source>
        <dbReference type="RuleBase" id="RU000454"/>
    </source>
</evidence>
<evidence type="ECO:0000256" key="2">
    <source>
        <dbReference type="ARBA" id="ARBA00022670"/>
    </source>
</evidence>
<dbReference type="Gene3D" id="2.40.70.10">
    <property type="entry name" value="Acid Proteases"/>
    <property type="match status" value="2"/>
</dbReference>
<dbReference type="Proteomes" id="UP000184267">
    <property type="component" value="Unassembled WGS sequence"/>
</dbReference>
<keyword evidence="4 6" id="KW-0378">Hydrolase</keyword>
<evidence type="ECO:0000256" key="1">
    <source>
        <dbReference type="ARBA" id="ARBA00007447"/>
    </source>
</evidence>
<keyword evidence="2 6" id="KW-0645">Protease</keyword>
<accession>A0A1M2VML4</accession>
<dbReference type="InterPro" id="IPR001969">
    <property type="entry name" value="Aspartic_peptidase_AS"/>
</dbReference>
<feature type="signal peptide" evidence="8">
    <location>
        <begin position="1"/>
        <end position="20"/>
    </location>
</feature>
<reference evidence="10 11" key="1">
    <citation type="submission" date="2016-10" db="EMBL/GenBank/DDBJ databases">
        <title>Genome sequence of the basidiomycete white-rot fungus Trametes pubescens.</title>
        <authorList>
            <person name="Makela M.R."/>
            <person name="Granchi Z."/>
            <person name="Peng M."/>
            <person name="De Vries R.P."/>
            <person name="Grigoriev I."/>
            <person name="Riley R."/>
            <person name="Hilden K."/>
        </authorList>
    </citation>
    <scope>NUCLEOTIDE SEQUENCE [LARGE SCALE GENOMIC DNA]</scope>
    <source>
        <strain evidence="10 11">FBCC735</strain>
    </source>
</reference>
<dbReference type="PRINTS" id="PR00792">
    <property type="entry name" value="PEPSIN"/>
</dbReference>
<comment type="similarity">
    <text evidence="1 6">Belongs to the peptidase A1 family.</text>
</comment>
<protein>
    <submittedName>
        <fullName evidence="10">Lysosomal aspartic protease</fullName>
    </submittedName>
</protein>
<evidence type="ECO:0000259" key="9">
    <source>
        <dbReference type="PROSITE" id="PS51767"/>
    </source>
</evidence>
<dbReference type="CDD" id="cd05471">
    <property type="entry name" value="pepsin_like"/>
    <property type="match status" value="1"/>
</dbReference>
<evidence type="ECO:0000313" key="11">
    <source>
        <dbReference type="Proteomes" id="UP000184267"/>
    </source>
</evidence>
<evidence type="ECO:0000313" key="10">
    <source>
        <dbReference type="EMBL" id="OJT08790.1"/>
    </source>
</evidence>
<dbReference type="AlphaFoldDB" id="A0A1M2VML4"/>
<evidence type="ECO:0000256" key="4">
    <source>
        <dbReference type="ARBA" id="ARBA00022801"/>
    </source>
</evidence>
<feature type="active site" evidence="5">
    <location>
        <position position="105"/>
    </location>
</feature>
<dbReference type="GO" id="GO:0004190">
    <property type="term" value="F:aspartic-type endopeptidase activity"/>
    <property type="evidence" value="ECO:0007669"/>
    <property type="project" value="UniProtKB-KW"/>
</dbReference>
<dbReference type="InterPro" id="IPR033121">
    <property type="entry name" value="PEPTIDASE_A1"/>
</dbReference>
<name>A0A1M2VML4_TRAPU</name>
<gene>
    <name evidence="10" type="ORF">TRAPUB_296</name>
</gene>
<comment type="caution">
    <text evidence="10">The sequence shown here is derived from an EMBL/GenBank/DDBJ whole genome shotgun (WGS) entry which is preliminary data.</text>
</comment>
<dbReference type="Pfam" id="PF00026">
    <property type="entry name" value="Asp"/>
    <property type="match status" value="1"/>
</dbReference>
<keyword evidence="11" id="KW-1185">Reference proteome</keyword>
<feature type="compositionally biased region" description="Low complexity" evidence="7">
    <location>
        <begin position="425"/>
        <end position="440"/>
    </location>
</feature>
<dbReference type="OMA" id="FYPAWML"/>
<keyword evidence="3 6" id="KW-0064">Aspartyl protease</keyword>
<dbReference type="PANTHER" id="PTHR47966">
    <property type="entry name" value="BETA-SITE APP-CLEAVING ENZYME, ISOFORM A-RELATED"/>
    <property type="match status" value="1"/>
</dbReference>
<feature type="compositionally biased region" description="Low complexity" evidence="7">
    <location>
        <begin position="450"/>
        <end position="465"/>
    </location>
</feature>
<dbReference type="PROSITE" id="PS00141">
    <property type="entry name" value="ASP_PROTEASE"/>
    <property type="match status" value="1"/>
</dbReference>
<dbReference type="InterPro" id="IPR021109">
    <property type="entry name" value="Peptidase_aspartic_dom_sf"/>
</dbReference>
<proteinExistence type="inferred from homology"/>
<dbReference type="InterPro" id="IPR001461">
    <property type="entry name" value="Aspartic_peptidase_A1"/>
</dbReference>
<dbReference type="FunFam" id="2.40.70.10:FF:000115">
    <property type="entry name" value="Lysosomal aspartic protease"/>
    <property type="match status" value="1"/>
</dbReference>
<evidence type="ECO:0000256" key="7">
    <source>
        <dbReference type="SAM" id="MobiDB-lite"/>
    </source>
</evidence>
<dbReference type="PROSITE" id="PS51767">
    <property type="entry name" value="PEPTIDASE_A1"/>
    <property type="match status" value="1"/>
</dbReference>
<sequence>MTSVSYALLPLLSLVASVLANPLFVPPALHVPLSRRSGNHDASVERFAFHADHLRAKYGWASNATLARRAGQVVGVGIIDQASDSSYIGTVQIGTPPQTFKVVLDTGSSDLWVPATNCLSCGQTPPFDTSQSSTIQQVTSASGNSQSVRIRYGSGQVQGILVSDTVSMAGFNVNPQNFLLVESMTTGLLDGDVSGIMGLAFEGLASTNAVPVWQALINDGQFSSPEFSFWLDRHLDDTNPPDEQSGGVLTLGGTNSTLFTGDIEFLPLTNAAAPTFWMLTMTGATVQGKSVTIPSGDAALSAIDTGTTLVGGPTDAVNAIYAAIPGATPVPSMAGFWQFPCSTEVQVSFAFGGKSWPISSADMNLGRISASQCVGGIFDLTQGSDVTGGNGNPTWVVGDTFLKNVYSVFRANPAAVGFAELSNAAGGSSGTPTSIPGSATITEGIDPLPSGSSSTSSTGTSSSGTNNGALSLSANPGVLFTAASLFIGVLSGCALLA</sequence>
<keyword evidence="8" id="KW-0732">Signal</keyword>
<dbReference type="PANTHER" id="PTHR47966:SF6">
    <property type="entry name" value="PEPTIDASE A1 DOMAIN-CONTAINING PROTEIN"/>
    <property type="match status" value="1"/>
</dbReference>
<dbReference type="GO" id="GO:0006508">
    <property type="term" value="P:proteolysis"/>
    <property type="evidence" value="ECO:0007669"/>
    <property type="project" value="UniProtKB-KW"/>
</dbReference>
<dbReference type="InterPro" id="IPR034164">
    <property type="entry name" value="Pepsin-like_dom"/>
</dbReference>
<dbReference type="SUPFAM" id="SSF50630">
    <property type="entry name" value="Acid proteases"/>
    <property type="match status" value="1"/>
</dbReference>
<feature type="region of interest" description="Disordered" evidence="7">
    <location>
        <begin position="425"/>
        <end position="465"/>
    </location>
</feature>
<organism evidence="10 11">
    <name type="scientific">Trametes pubescens</name>
    <name type="common">White-rot fungus</name>
    <dbReference type="NCBI Taxonomy" id="154538"/>
    <lineage>
        <taxon>Eukaryota</taxon>
        <taxon>Fungi</taxon>
        <taxon>Dikarya</taxon>
        <taxon>Basidiomycota</taxon>
        <taxon>Agaricomycotina</taxon>
        <taxon>Agaricomycetes</taxon>
        <taxon>Polyporales</taxon>
        <taxon>Polyporaceae</taxon>
        <taxon>Trametes</taxon>
    </lineage>
</organism>
<evidence type="ECO:0000256" key="5">
    <source>
        <dbReference type="PIRSR" id="PIRSR601461-1"/>
    </source>
</evidence>
<evidence type="ECO:0000256" key="8">
    <source>
        <dbReference type="SAM" id="SignalP"/>
    </source>
</evidence>
<feature type="active site" evidence="5">
    <location>
        <position position="304"/>
    </location>
</feature>
<dbReference type="OrthoDB" id="771136at2759"/>
<feature type="chain" id="PRO_5012408851" evidence="8">
    <location>
        <begin position="21"/>
        <end position="497"/>
    </location>
</feature>
<dbReference type="EMBL" id="MNAD01001011">
    <property type="protein sequence ID" value="OJT08790.1"/>
    <property type="molecule type" value="Genomic_DNA"/>
</dbReference>